<dbReference type="Proteomes" id="UP000256862">
    <property type="component" value="Unassembled WGS sequence"/>
</dbReference>
<sequence>MDRIAGQSIEKRWDHTTEPCDAASYQDKLTGLDHEWGDDAGSANCAVPGFVGRLLRANSVDVGVRVQFSSRRCQ</sequence>
<protein>
    <submittedName>
        <fullName evidence="1">Uncharacterized protein</fullName>
    </submittedName>
</protein>
<evidence type="ECO:0000313" key="2">
    <source>
        <dbReference type="Proteomes" id="UP000256862"/>
    </source>
</evidence>
<dbReference type="EMBL" id="OGUS01000004">
    <property type="protein sequence ID" value="SPC05060.1"/>
    <property type="molecule type" value="Genomic_DNA"/>
</dbReference>
<name>A0A375FMQ9_9BURK</name>
<gene>
    <name evidence="1" type="ORF">CO2235_U1010014</name>
</gene>
<proteinExistence type="predicted"/>
<comment type="caution">
    <text evidence="1">The sequence shown here is derived from an EMBL/GenBank/DDBJ whole genome shotgun (WGS) entry which is preliminary data.</text>
</comment>
<dbReference type="AlphaFoldDB" id="A0A375FMQ9"/>
<evidence type="ECO:0000313" key="1">
    <source>
        <dbReference type="EMBL" id="SPC05060.1"/>
    </source>
</evidence>
<reference evidence="2" key="1">
    <citation type="submission" date="2018-01" db="EMBL/GenBank/DDBJ databases">
        <authorList>
            <person name="Gaut B.S."/>
            <person name="Morton B.R."/>
            <person name="Clegg M.T."/>
            <person name="Duvall M.R."/>
        </authorList>
    </citation>
    <scope>NUCLEOTIDE SEQUENCE [LARGE SCALE GENOMIC DNA]</scope>
</reference>
<accession>A0A375FMQ9</accession>
<organism evidence="1 2">
    <name type="scientific">Cupriavidus oxalaticus</name>
    <dbReference type="NCBI Taxonomy" id="96344"/>
    <lineage>
        <taxon>Bacteria</taxon>
        <taxon>Pseudomonadati</taxon>
        <taxon>Pseudomonadota</taxon>
        <taxon>Betaproteobacteria</taxon>
        <taxon>Burkholderiales</taxon>
        <taxon>Burkholderiaceae</taxon>
        <taxon>Cupriavidus</taxon>
    </lineage>
</organism>